<gene>
    <name evidence="1" type="ORF">SAMN05216363_0209</name>
</gene>
<keyword evidence="2" id="KW-1185">Reference proteome</keyword>
<dbReference type="EMBL" id="LT629797">
    <property type="protein sequence ID" value="SDU76100.1"/>
    <property type="molecule type" value="Genomic_DNA"/>
</dbReference>
<protein>
    <recommendedName>
        <fullName evidence="3">DNA-binding protein</fullName>
    </recommendedName>
</protein>
<evidence type="ECO:0000313" key="2">
    <source>
        <dbReference type="Proteomes" id="UP000198675"/>
    </source>
</evidence>
<evidence type="ECO:0000313" key="1">
    <source>
        <dbReference type="EMBL" id="SDU76100.1"/>
    </source>
</evidence>
<dbReference type="Proteomes" id="UP000198675">
    <property type="component" value="Chromosome I"/>
</dbReference>
<dbReference type="RefSeq" id="WP_092374246.1">
    <property type="nucleotide sequence ID" value="NZ_LT629797.1"/>
</dbReference>
<dbReference type="AlphaFoldDB" id="A0A1H2L503"/>
<reference evidence="2" key="1">
    <citation type="submission" date="2016-10" db="EMBL/GenBank/DDBJ databases">
        <authorList>
            <person name="Varghese N."/>
            <person name="Submissions S."/>
        </authorList>
    </citation>
    <scope>NUCLEOTIDE SEQUENCE [LARGE SCALE GENOMIC DNA]</scope>
    <source>
        <strain evidence="2">KCTC 32246</strain>
    </source>
</reference>
<evidence type="ECO:0008006" key="3">
    <source>
        <dbReference type="Google" id="ProtNLM"/>
    </source>
</evidence>
<proteinExistence type="predicted"/>
<sequence>MLPPEGLDPQKLHGAPPLMPWQKFAEWIGMGDEPVVVRTWVERNYLPSQKVGKRTMVNVALLHQQLLEQEWTL</sequence>
<organism evidence="1 2">
    <name type="scientific">Pseudomonas sihuiensis</name>
    <dbReference type="NCBI Taxonomy" id="1274359"/>
    <lineage>
        <taxon>Bacteria</taxon>
        <taxon>Pseudomonadati</taxon>
        <taxon>Pseudomonadota</taxon>
        <taxon>Gammaproteobacteria</taxon>
        <taxon>Pseudomonadales</taxon>
        <taxon>Pseudomonadaceae</taxon>
        <taxon>Pseudomonas</taxon>
    </lineage>
</organism>
<accession>A0A1H2L503</accession>
<name>A0A1H2L503_9PSED</name>